<evidence type="ECO:0000259" key="5">
    <source>
        <dbReference type="PROSITE" id="PS50949"/>
    </source>
</evidence>
<accession>A0A9X1JXW8</accession>
<dbReference type="Pfam" id="PF00392">
    <property type="entry name" value="GntR"/>
    <property type="match status" value="1"/>
</dbReference>
<dbReference type="InterPro" id="IPR000524">
    <property type="entry name" value="Tscrpt_reg_HTH_GntR"/>
</dbReference>
<dbReference type="PANTHER" id="PTHR44846:SF16">
    <property type="entry name" value="TRANSCRIPTIONAL REGULATOR PHNF-RELATED"/>
    <property type="match status" value="1"/>
</dbReference>
<comment type="caution">
    <text evidence="6">The sequence shown here is derived from an EMBL/GenBank/DDBJ whole genome shotgun (WGS) entry which is preliminary data.</text>
</comment>
<dbReference type="AlphaFoldDB" id="A0A9X1JXW8"/>
<reference evidence="6" key="1">
    <citation type="submission" date="2021-07" db="EMBL/GenBank/DDBJ databases">
        <title>Roseobacter insulae sp. nov., isolated from a tidal flat.</title>
        <authorList>
            <person name="Park S."/>
            <person name="Yoon J.-H."/>
        </authorList>
    </citation>
    <scope>NUCLEOTIDE SEQUENCE</scope>
    <source>
        <strain evidence="6">YSTF-M11</strain>
    </source>
</reference>
<dbReference type="InterPro" id="IPR011663">
    <property type="entry name" value="UTRA"/>
</dbReference>
<dbReference type="SMART" id="SM00866">
    <property type="entry name" value="UTRA"/>
    <property type="match status" value="1"/>
</dbReference>
<feature type="region of interest" description="Disordered" evidence="4">
    <location>
        <begin position="1"/>
        <end position="23"/>
    </location>
</feature>
<protein>
    <submittedName>
        <fullName evidence="6">GntR family transcriptional regulator</fullName>
    </submittedName>
</protein>
<evidence type="ECO:0000256" key="1">
    <source>
        <dbReference type="ARBA" id="ARBA00023015"/>
    </source>
</evidence>
<keyword evidence="3" id="KW-0804">Transcription</keyword>
<proteinExistence type="predicted"/>
<evidence type="ECO:0000313" key="7">
    <source>
        <dbReference type="Proteomes" id="UP001138661"/>
    </source>
</evidence>
<keyword evidence="2" id="KW-0238">DNA-binding</keyword>
<dbReference type="SMART" id="SM00345">
    <property type="entry name" value="HTH_GNTR"/>
    <property type="match status" value="1"/>
</dbReference>
<evidence type="ECO:0000313" key="6">
    <source>
        <dbReference type="EMBL" id="MBW4707596.1"/>
    </source>
</evidence>
<organism evidence="6 7">
    <name type="scientific">Roseobacter insulae</name>
    <dbReference type="NCBI Taxonomy" id="2859783"/>
    <lineage>
        <taxon>Bacteria</taxon>
        <taxon>Pseudomonadati</taxon>
        <taxon>Pseudomonadota</taxon>
        <taxon>Alphaproteobacteria</taxon>
        <taxon>Rhodobacterales</taxon>
        <taxon>Roseobacteraceae</taxon>
        <taxon>Roseobacter</taxon>
    </lineage>
</organism>
<feature type="domain" description="HTH gntR-type" evidence="5">
    <location>
        <begin position="40"/>
        <end position="108"/>
    </location>
</feature>
<dbReference type="Proteomes" id="UP001138661">
    <property type="component" value="Unassembled WGS sequence"/>
</dbReference>
<evidence type="ECO:0000256" key="3">
    <source>
        <dbReference type="ARBA" id="ARBA00023163"/>
    </source>
</evidence>
<dbReference type="InterPro" id="IPR050679">
    <property type="entry name" value="Bact_HTH_transcr_reg"/>
</dbReference>
<dbReference type="PANTHER" id="PTHR44846">
    <property type="entry name" value="MANNOSYL-D-GLYCERATE TRANSPORT/METABOLISM SYSTEM REPRESSOR MNGR-RELATED"/>
    <property type="match status" value="1"/>
</dbReference>
<dbReference type="PROSITE" id="PS50949">
    <property type="entry name" value="HTH_GNTR"/>
    <property type="match status" value="1"/>
</dbReference>
<dbReference type="GO" id="GO:0003677">
    <property type="term" value="F:DNA binding"/>
    <property type="evidence" value="ECO:0007669"/>
    <property type="project" value="UniProtKB-KW"/>
</dbReference>
<sequence>MVRRTTSGAGRSAHSSRADPQPVYRYPRHAAGRIVTTPAINSWQAVREEVLRRLQTRIWKPGEMIPNEADLAEELGCARVTVNRALRALSDAGLLERRRKAGTRVALHPVRRATLEIPMIRQQVEDAGHTYGYQLLSRHAVAPPPKVASQMNSARGAFLHLVARHLQDDVPFVAEDRWINLATVPAAAAQDFLTVSANEWLLQHAPFSRADIAFSAQAATPDMADILHTQVGHPLFVTERTTWVETRSVTFVRLSFAPGYRMQTEI</sequence>
<gene>
    <name evidence="6" type="ORF">KX928_07335</name>
</gene>
<evidence type="ECO:0000256" key="2">
    <source>
        <dbReference type="ARBA" id="ARBA00023125"/>
    </source>
</evidence>
<evidence type="ECO:0000256" key="4">
    <source>
        <dbReference type="SAM" id="MobiDB-lite"/>
    </source>
</evidence>
<dbReference type="GO" id="GO:0003700">
    <property type="term" value="F:DNA-binding transcription factor activity"/>
    <property type="evidence" value="ECO:0007669"/>
    <property type="project" value="InterPro"/>
</dbReference>
<name>A0A9X1JXW8_9RHOB</name>
<dbReference type="EMBL" id="JAHXDN010000002">
    <property type="protein sequence ID" value="MBW4707596.1"/>
    <property type="molecule type" value="Genomic_DNA"/>
</dbReference>
<keyword evidence="7" id="KW-1185">Reference proteome</keyword>
<dbReference type="Pfam" id="PF07702">
    <property type="entry name" value="UTRA"/>
    <property type="match status" value="1"/>
</dbReference>
<keyword evidence="1" id="KW-0805">Transcription regulation</keyword>
<dbReference type="CDD" id="cd07377">
    <property type="entry name" value="WHTH_GntR"/>
    <property type="match status" value="1"/>
</dbReference>